<evidence type="ECO:0000256" key="8">
    <source>
        <dbReference type="ARBA" id="ARBA00022840"/>
    </source>
</evidence>
<proteinExistence type="inferred from homology"/>
<comment type="similarity">
    <text evidence="2 13">Belongs to the AIR synthase family.</text>
</comment>
<comment type="catalytic activity">
    <reaction evidence="12 13">
        <text>2-formamido-N(1)-(5-O-phospho-beta-D-ribosyl)acetamidine + ATP = 5-amino-1-(5-phospho-beta-D-ribosyl)imidazole + ADP + phosphate + H(+)</text>
        <dbReference type="Rhea" id="RHEA:23032"/>
        <dbReference type="ChEBI" id="CHEBI:15378"/>
        <dbReference type="ChEBI" id="CHEBI:30616"/>
        <dbReference type="ChEBI" id="CHEBI:43474"/>
        <dbReference type="ChEBI" id="CHEBI:137981"/>
        <dbReference type="ChEBI" id="CHEBI:147287"/>
        <dbReference type="ChEBI" id="CHEBI:456216"/>
        <dbReference type="EC" id="6.3.3.1"/>
    </reaction>
</comment>
<evidence type="ECO:0000259" key="14">
    <source>
        <dbReference type="Pfam" id="PF00586"/>
    </source>
</evidence>
<evidence type="ECO:0000256" key="12">
    <source>
        <dbReference type="ARBA" id="ARBA00049057"/>
    </source>
</evidence>
<dbReference type="HAMAP" id="MF_00741">
    <property type="entry name" value="AIRS"/>
    <property type="match status" value="1"/>
</dbReference>
<dbReference type="RefSeq" id="WP_157992280.1">
    <property type="nucleotide sequence ID" value="NZ_LR217698.1"/>
</dbReference>
<dbReference type="AlphaFoldDB" id="A0A451CYA0"/>
<dbReference type="InterPro" id="IPR004733">
    <property type="entry name" value="PurM_cligase"/>
</dbReference>
<dbReference type="GO" id="GO:0004637">
    <property type="term" value="F:phosphoribosylamine-glycine ligase activity"/>
    <property type="evidence" value="ECO:0007669"/>
    <property type="project" value="TreeGrafter"/>
</dbReference>
<evidence type="ECO:0000313" key="17">
    <source>
        <dbReference type="Proteomes" id="UP000294364"/>
    </source>
</evidence>
<gene>
    <name evidence="13 16" type="primary">purM</name>
    <name evidence="16" type="ORF">ERCICURT3053_016</name>
</gene>
<dbReference type="GO" id="GO:0046084">
    <property type="term" value="P:adenine biosynthetic process"/>
    <property type="evidence" value="ECO:0007669"/>
    <property type="project" value="TreeGrafter"/>
</dbReference>
<dbReference type="GO" id="GO:0005524">
    <property type="term" value="F:ATP binding"/>
    <property type="evidence" value="ECO:0007669"/>
    <property type="project" value="UniProtKB-KW"/>
</dbReference>
<keyword evidence="8 13" id="KW-0067">ATP-binding</keyword>
<dbReference type="Proteomes" id="UP000294364">
    <property type="component" value="Chromosome"/>
</dbReference>
<evidence type="ECO:0000256" key="13">
    <source>
        <dbReference type="HAMAP-Rule" id="MF_00741"/>
    </source>
</evidence>
<dbReference type="Pfam" id="PF00586">
    <property type="entry name" value="AIRS"/>
    <property type="match status" value="1"/>
</dbReference>
<dbReference type="GO" id="GO:0005829">
    <property type="term" value="C:cytosol"/>
    <property type="evidence" value="ECO:0007669"/>
    <property type="project" value="TreeGrafter"/>
</dbReference>
<feature type="domain" description="PurM-like C-terminal" evidence="15">
    <location>
        <begin position="176"/>
        <end position="340"/>
    </location>
</feature>
<dbReference type="UniPathway" id="UPA00074">
    <property type="reaction ID" value="UER00129"/>
</dbReference>
<evidence type="ECO:0000256" key="11">
    <source>
        <dbReference type="ARBA" id="ARBA00033093"/>
    </source>
</evidence>
<organism evidence="16 17">
    <name type="scientific">Candidatus Erwinia haradaeae</name>
    <dbReference type="NCBI Taxonomy" id="1922217"/>
    <lineage>
        <taxon>Bacteria</taxon>
        <taxon>Pseudomonadati</taxon>
        <taxon>Pseudomonadota</taxon>
        <taxon>Gammaproteobacteria</taxon>
        <taxon>Enterobacterales</taxon>
        <taxon>Erwiniaceae</taxon>
        <taxon>Erwinia</taxon>
    </lineage>
</organism>
<dbReference type="Pfam" id="PF02769">
    <property type="entry name" value="AIRS_C"/>
    <property type="match status" value="1"/>
</dbReference>
<dbReference type="Gene3D" id="3.90.650.10">
    <property type="entry name" value="PurM-like C-terminal domain"/>
    <property type="match status" value="1"/>
</dbReference>
<dbReference type="CDD" id="cd02196">
    <property type="entry name" value="PurM"/>
    <property type="match status" value="1"/>
</dbReference>
<keyword evidence="7 13" id="KW-0658">Purine biosynthesis</keyword>
<dbReference type="GO" id="GO:0006189">
    <property type="term" value="P:'de novo' IMP biosynthetic process"/>
    <property type="evidence" value="ECO:0007669"/>
    <property type="project" value="UniProtKB-UniRule"/>
</dbReference>
<dbReference type="FunFam" id="3.90.650.10:FF:000001">
    <property type="entry name" value="Phosphoribosylformylglycinamidine cyclo-ligase"/>
    <property type="match status" value="1"/>
</dbReference>
<evidence type="ECO:0000256" key="3">
    <source>
        <dbReference type="ARBA" id="ARBA00013047"/>
    </source>
</evidence>
<dbReference type="SUPFAM" id="SSF55326">
    <property type="entry name" value="PurM N-terminal domain-like"/>
    <property type="match status" value="1"/>
</dbReference>
<dbReference type="OrthoDB" id="9777881at2"/>
<keyword evidence="13" id="KW-0963">Cytoplasm</keyword>
<accession>A0A451CYA0</accession>
<dbReference type="GO" id="GO:0004641">
    <property type="term" value="F:phosphoribosylformylglycinamidine cyclo-ligase activity"/>
    <property type="evidence" value="ECO:0007669"/>
    <property type="project" value="UniProtKB-UniRule"/>
</dbReference>
<dbReference type="InterPro" id="IPR036676">
    <property type="entry name" value="PurM-like_C_sf"/>
</dbReference>
<dbReference type="EC" id="6.3.3.1" evidence="3 13"/>
<evidence type="ECO:0000256" key="5">
    <source>
        <dbReference type="ARBA" id="ARBA00022598"/>
    </source>
</evidence>
<dbReference type="Gene3D" id="3.30.1330.10">
    <property type="entry name" value="PurM-like, N-terminal domain"/>
    <property type="match status" value="1"/>
</dbReference>
<dbReference type="SUPFAM" id="SSF56042">
    <property type="entry name" value="PurM C-terminal domain-like"/>
    <property type="match status" value="1"/>
</dbReference>
<feature type="domain" description="PurM-like N-terminal" evidence="14">
    <location>
        <begin position="60"/>
        <end position="164"/>
    </location>
</feature>
<evidence type="ECO:0000259" key="15">
    <source>
        <dbReference type="Pfam" id="PF02769"/>
    </source>
</evidence>
<keyword evidence="6 13" id="KW-0547">Nucleotide-binding</keyword>
<evidence type="ECO:0000256" key="10">
    <source>
        <dbReference type="ARBA" id="ARBA00032931"/>
    </source>
</evidence>
<keyword evidence="5 13" id="KW-0436">Ligase</keyword>
<dbReference type="InterPro" id="IPR016188">
    <property type="entry name" value="PurM-like_N"/>
</dbReference>
<comment type="pathway">
    <text evidence="1 13">Purine metabolism; IMP biosynthesis via de novo pathway; 5-amino-1-(5-phospho-D-ribosyl)imidazole from N(2)-formyl-N(1)-(5-phospho-D-ribosyl)glycinamide: step 2/2.</text>
</comment>
<dbReference type="InterPro" id="IPR010918">
    <property type="entry name" value="PurM-like_C_dom"/>
</dbReference>
<evidence type="ECO:0000256" key="6">
    <source>
        <dbReference type="ARBA" id="ARBA00022741"/>
    </source>
</evidence>
<evidence type="ECO:0000313" key="16">
    <source>
        <dbReference type="EMBL" id="VFP78354.1"/>
    </source>
</evidence>
<evidence type="ECO:0000256" key="1">
    <source>
        <dbReference type="ARBA" id="ARBA00004686"/>
    </source>
</evidence>
<dbReference type="PANTHER" id="PTHR10520">
    <property type="entry name" value="TRIFUNCTIONAL PURINE BIOSYNTHETIC PROTEIN ADENOSINE-3-RELATED"/>
    <property type="match status" value="1"/>
</dbReference>
<evidence type="ECO:0000256" key="9">
    <source>
        <dbReference type="ARBA" id="ARBA00031908"/>
    </source>
</evidence>
<dbReference type="NCBIfam" id="TIGR00878">
    <property type="entry name" value="purM"/>
    <property type="match status" value="1"/>
</dbReference>
<comment type="subcellular location">
    <subcellularLocation>
        <location evidence="13">Cytoplasm</location>
    </subcellularLocation>
</comment>
<evidence type="ECO:0000256" key="2">
    <source>
        <dbReference type="ARBA" id="ARBA00010280"/>
    </source>
</evidence>
<dbReference type="PANTHER" id="PTHR10520:SF12">
    <property type="entry name" value="TRIFUNCTIONAL PURINE BIOSYNTHETIC PROTEIN ADENOSINE-3"/>
    <property type="match status" value="1"/>
</dbReference>
<reference evidence="16 17" key="1">
    <citation type="submission" date="2019-02" db="EMBL/GenBank/DDBJ databases">
        <authorList>
            <person name="Manzano-Marin A."/>
            <person name="Manzano-Marin A."/>
        </authorList>
    </citation>
    <scope>NUCLEOTIDE SEQUENCE [LARGE SCALE GENOMIC DNA]</scope>
    <source>
        <strain evidence="16 17">ErCicurtihirsuta</strain>
    </source>
</reference>
<dbReference type="FunFam" id="3.30.1330.10:FF:000001">
    <property type="entry name" value="Phosphoribosylformylglycinamidine cyclo-ligase"/>
    <property type="match status" value="1"/>
</dbReference>
<evidence type="ECO:0000256" key="7">
    <source>
        <dbReference type="ARBA" id="ARBA00022755"/>
    </source>
</evidence>
<evidence type="ECO:0000256" key="4">
    <source>
        <dbReference type="ARBA" id="ARBA00020367"/>
    </source>
</evidence>
<dbReference type="InterPro" id="IPR036921">
    <property type="entry name" value="PurM-like_N_sf"/>
</dbReference>
<dbReference type="EMBL" id="LR217698">
    <property type="protein sequence ID" value="VFP78354.1"/>
    <property type="molecule type" value="Genomic_DNA"/>
</dbReference>
<name>A0A451CYA0_9GAMM</name>
<sequence>MSDTTVFSYKNSGVDIDASNVLISRLKGIVKKTRRPEVIGELGGFAALCSLPKKYRDPILVSSTDGVGTKLQLAMQLQSYDTIGIDLVAMCVNDLIVLGAEPVFFLDYYAMSKLNIDTASKIMTGIAQGCLESGCSLVGGETAEMPGIYRGEDCDLAGFSLGIVEREGIIDGYKVRDGDILVALGSSGLHSNGYSLVRQLLEHTKISIDTAIFNGQLLAELLLIPTRIYVKSILTLIQQINVHAIVHVTGGGLLDNLPRVLPVNLQAVIEASSWDWPPVFRWIKQSSDMNRSEMYHTFNCGVGMVIIIDPSSLDQTLHIMSNSGELAWKIGFVKSSSSSERVVINI</sequence>
<protein>
    <recommendedName>
        <fullName evidence="4 13">Phosphoribosylformylglycinamidine cyclo-ligase</fullName>
        <ecNumber evidence="3 13">6.3.3.1</ecNumber>
    </recommendedName>
    <alternativeName>
        <fullName evidence="10 13">AIR synthase</fullName>
    </alternativeName>
    <alternativeName>
        <fullName evidence="11 13">AIRS</fullName>
    </alternativeName>
    <alternativeName>
        <fullName evidence="9 13">Phosphoribosyl-aminoimidazole synthetase</fullName>
    </alternativeName>
</protein>